<keyword evidence="5 9" id="KW-0798">TonB box</keyword>
<dbReference type="InterPro" id="IPR037066">
    <property type="entry name" value="Plug_dom_sf"/>
</dbReference>
<evidence type="ECO:0000259" key="12">
    <source>
        <dbReference type="Pfam" id="PF07715"/>
    </source>
</evidence>
<evidence type="ECO:0000259" key="11">
    <source>
        <dbReference type="Pfam" id="PF00593"/>
    </source>
</evidence>
<feature type="chain" id="PRO_5029856830" evidence="10">
    <location>
        <begin position="21"/>
        <end position="1063"/>
    </location>
</feature>
<feature type="domain" description="TonB-dependent receptor plug" evidence="12">
    <location>
        <begin position="113"/>
        <end position="221"/>
    </location>
</feature>
<gene>
    <name evidence="13" type="ORF">GO493_08350</name>
</gene>
<proteinExistence type="inferred from homology"/>
<dbReference type="SUPFAM" id="SSF56935">
    <property type="entry name" value="Porins"/>
    <property type="match status" value="1"/>
</dbReference>
<name>A0A7K1U1M8_9BACT</name>
<keyword evidence="7 8" id="KW-0998">Cell outer membrane</keyword>
<dbReference type="Pfam" id="PF07715">
    <property type="entry name" value="Plug"/>
    <property type="match status" value="1"/>
</dbReference>
<keyword evidence="2 8" id="KW-0813">Transport</keyword>
<organism evidence="13 14">
    <name type="scientific">Chitinophaga tropicalis</name>
    <dbReference type="NCBI Taxonomy" id="2683588"/>
    <lineage>
        <taxon>Bacteria</taxon>
        <taxon>Pseudomonadati</taxon>
        <taxon>Bacteroidota</taxon>
        <taxon>Chitinophagia</taxon>
        <taxon>Chitinophagales</taxon>
        <taxon>Chitinophagaceae</taxon>
        <taxon>Chitinophaga</taxon>
    </lineage>
</organism>
<dbReference type="Gene3D" id="2.40.170.20">
    <property type="entry name" value="TonB-dependent receptor, beta-barrel domain"/>
    <property type="match status" value="1"/>
</dbReference>
<dbReference type="InterPro" id="IPR000531">
    <property type="entry name" value="Beta-barrel_TonB"/>
</dbReference>
<feature type="signal peptide" evidence="10">
    <location>
        <begin position="1"/>
        <end position="20"/>
    </location>
</feature>
<evidence type="ECO:0000313" key="14">
    <source>
        <dbReference type="Proteomes" id="UP000461730"/>
    </source>
</evidence>
<evidence type="ECO:0000256" key="8">
    <source>
        <dbReference type="PROSITE-ProRule" id="PRU01360"/>
    </source>
</evidence>
<dbReference type="EMBL" id="WRXN01000003">
    <property type="protein sequence ID" value="MVT08267.1"/>
    <property type="molecule type" value="Genomic_DNA"/>
</dbReference>
<dbReference type="InterPro" id="IPR012910">
    <property type="entry name" value="Plug_dom"/>
</dbReference>
<sequence>MKKRLLITLFAALSLFTAKAQTLTITGKVMDDNTPLPGVSIVVNETKQRLRTDANGDFSVKVTGNGPVSITFSYIGYSTRTLTADGKKPLQVQLSREQSNLDQVVVVGYATVPKRDLTGSVSSVNSRQIKDVPLSSAAAVLQGRLAGVQVVSSEGAPGAELQIRVRGGGSITQDNSPLYIVDGVQVENALSVIAPQDIASVDVLKDASTTAIYGARGANGVVVITTKSGKSGKTQVSYSGSMGWGELPSIQDVMSPYDFVMWQYERSRSSAADSTDFARTYGTTWDTLQNYKNIKPIIWQNEVFGRKAQFQNHNVSVNGGSNGTTFNLSLTANKEDGIQLASGLDRKIVNFKLDHKLSDKVRGGINIRYLDQDVLGMGTSNTGTRATNRLRHTINYRPFELATTTGGIDDFDEAYYLASSGATNPVLLTQAEYRDQKTRGTYLTGYVNIALAKNLTFRSTVGYDYTTIRQSLFYGKITNTARQYASLPIASIADQRNSTINNSNVLQYTLSRYKGHHDISVLAGEETVEYLSSTNYVETRYFPADISASKALANMGLGAAPTGSAQPLPSSTESAPSRIFSLFGRANYAYDDKYLFTFNLRADRTSKFASENGTLIFPSGSVAWRFSAEKGMQNIKWLSDGKLRFGYGSVGNNRIGNLLYLQLYGVTGQYAFNHSILPGFAPTALANPSLRWEKNITRNLGLDLSFLNNRLQLTIDAYKNSANDLLLAVQIPPTTGYTTQIKNLGATSNRGLEIQLNATPIQKKNFTWSSNFNIAFNRNKVENLGGPTQMTRNSGWQGSDGVDDYLVKVGQPVGLMYGFVTDGFYKPDDFTYDAATATYTIKEGIAANGVYGVPQPGMLKWKDLNGDGTITADGDRTVIGNANPSFTGGWNNQFSYKNFDLSIFINFVWGNDVYNANKLEWTDGAFANLNMLNVMKNRWTNVNSQGQIVTDPNELTTMNSKATIWSPVRVQRWWLHSWAIEDGSYIRFNNLTLGYTLPASLTSRAKIASFRVFGTVNNLGVITRYSGYDPDVTARRTDPLTPGVDFAAYPRARTYVFGVNVTL</sequence>
<dbReference type="Gene3D" id="2.60.40.1120">
    <property type="entry name" value="Carboxypeptidase-like, regulatory domain"/>
    <property type="match status" value="1"/>
</dbReference>
<feature type="domain" description="TonB-dependent receptor-like beta-barrel" evidence="11">
    <location>
        <begin position="384"/>
        <end position="840"/>
    </location>
</feature>
<keyword evidence="14" id="KW-1185">Reference proteome</keyword>
<evidence type="ECO:0000256" key="3">
    <source>
        <dbReference type="ARBA" id="ARBA00022452"/>
    </source>
</evidence>
<keyword evidence="4 8" id="KW-0812">Transmembrane</keyword>
<dbReference type="InterPro" id="IPR036942">
    <property type="entry name" value="Beta-barrel_TonB_sf"/>
</dbReference>
<dbReference type="InterPro" id="IPR023996">
    <property type="entry name" value="TonB-dep_OMP_SusC/RagA"/>
</dbReference>
<comment type="caution">
    <text evidence="13">The sequence shown here is derived from an EMBL/GenBank/DDBJ whole genome shotgun (WGS) entry which is preliminary data.</text>
</comment>
<dbReference type="Pfam" id="PF00593">
    <property type="entry name" value="TonB_dep_Rec_b-barrel"/>
    <property type="match status" value="1"/>
</dbReference>
<evidence type="ECO:0000256" key="4">
    <source>
        <dbReference type="ARBA" id="ARBA00022692"/>
    </source>
</evidence>
<dbReference type="Gene3D" id="2.170.130.10">
    <property type="entry name" value="TonB-dependent receptor, plug domain"/>
    <property type="match status" value="1"/>
</dbReference>
<dbReference type="Pfam" id="PF13715">
    <property type="entry name" value="CarbopepD_reg_2"/>
    <property type="match status" value="1"/>
</dbReference>
<dbReference type="Proteomes" id="UP000461730">
    <property type="component" value="Unassembled WGS sequence"/>
</dbReference>
<dbReference type="RefSeq" id="WP_157305691.1">
    <property type="nucleotide sequence ID" value="NZ_WRXN01000003.1"/>
</dbReference>
<comment type="subcellular location">
    <subcellularLocation>
        <location evidence="1 8">Cell outer membrane</location>
        <topology evidence="1 8">Multi-pass membrane protein</topology>
    </subcellularLocation>
</comment>
<dbReference type="InterPro" id="IPR008969">
    <property type="entry name" value="CarboxyPept-like_regulatory"/>
</dbReference>
<evidence type="ECO:0000256" key="7">
    <source>
        <dbReference type="ARBA" id="ARBA00023237"/>
    </source>
</evidence>
<evidence type="ECO:0000256" key="2">
    <source>
        <dbReference type="ARBA" id="ARBA00022448"/>
    </source>
</evidence>
<keyword evidence="3 8" id="KW-1134">Transmembrane beta strand</keyword>
<evidence type="ECO:0000256" key="1">
    <source>
        <dbReference type="ARBA" id="ARBA00004571"/>
    </source>
</evidence>
<evidence type="ECO:0000256" key="9">
    <source>
        <dbReference type="RuleBase" id="RU003357"/>
    </source>
</evidence>
<accession>A0A7K1U1M8</accession>
<evidence type="ECO:0000256" key="5">
    <source>
        <dbReference type="ARBA" id="ARBA00023077"/>
    </source>
</evidence>
<evidence type="ECO:0000256" key="6">
    <source>
        <dbReference type="ARBA" id="ARBA00023136"/>
    </source>
</evidence>
<dbReference type="NCBIfam" id="TIGR04056">
    <property type="entry name" value="OMP_RagA_SusC"/>
    <property type="match status" value="1"/>
</dbReference>
<dbReference type="InterPro" id="IPR023997">
    <property type="entry name" value="TonB-dep_OMP_SusC/RagA_CS"/>
</dbReference>
<dbReference type="NCBIfam" id="TIGR04057">
    <property type="entry name" value="SusC_RagA_signa"/>
    <property type="match status" value="1"/>
</dbReference>
<dbReference type="PROSITE" id="PS52016">
    <property type="entry name" value="TONB_DEPENDENT_REC_3"/>
    <property type="match status" value="1"/>
</dbReference>
<protein>
    <submittedName>
        <fullName evidence="13">SusC/RagA family TonB-linked outer membrane protein</fullName>
    </submittedName>
</protein>
<keyword evidence="6 8" id="KW-0472">Membrane</keyword>
<dbReference type="SUPFAM" id="SSF49464">
    <property type="entry name" value="Carboxypeptidase regulatory domain-like"/>
    <property type="match status" value="1"/>
</dbReference>
<dbReference type="AlphaFoldDB" id="A0A7K1U1M8"/>
<keyword evidence="10" id="KW-0732">Signal</keyword>
<evidence type="ECO:0000256" key="10">
    <source>
        <dbReference type="SAM" id="SignalP"/>
    </source>
</evidence>
<evidence type="ECO:0000313" key="13">
    <source>
        <dbReference type="EMBL" id="MVT08267.1"/>
    </source>
</evidence>
<dbReference type="FunFam" id="2.170.130.10:FF:000008">
    <property type="entry name" value="SusC/RagA family TonB-linked outer membrane protein"/>
    <property type="match status" value="1"/>
</dbReference>
<reference evidence="13 14" key="1">
    <citation type="submission" date="2019-12" db="EMBL/GenBank/DDBJ databases">
        <title>Chitinophaga sp. strain ysch24 (GDMCC 1.1355), whole genome shotgun sequence.</title>
        <authorList>
            <person name="Zhang X."/>
        </authorList>
    </citation>
    <scope>NUCLEOTIDE SEQUENCE [LARGE SCALE GENOMIC DNA]</scope>
    <source>
        <strain evidence="14">ysch24</strain>
    </source>
</reference>
<dbReference type="GO" id="GO:0009279">
    <property type="term" value="C:cell outer membrane"/>
    <property type="evidence" value="ECO:0007669"/>
    <property type="project" value="UniProtKB-SubCell"/>
</dbReference>
<dbReference type="InterPro" id="IPR039426">
    <property type="entry name" value="TonB-dep_rcpt-like"/>
</dbReference>
<comment type="similarity">
    <text evidence="8 9">Belongs to the TonB-dependent receptor family.</text>
</comment>